<dbReference type="InterPro" id="IPR029061">
    <property type="entry name" value="THDP-binding"/>
</dbReference>
<sequence length="1314" mass="147141">MAESISEGVLSTFNRQVGDYVEQDEEVASIETDKIDVAVNAPQSGMITKLIVNEGDTVTVGQAVIEISLEERDTTSQSPLPPQAEQTSKTPQEATQKQQIPTREITPSQEPKKGTTPTPTPKTTPQPVPNSQGPVSAFQGSRSETKVKMSRMRLRTAERLKESQNTAAFLTTFNEADMSKIMALRSQNKDDVLQKHGVKLGFMGPVARASALALREIPAINASIENDDTIVFHDYIDLSVAVATPKGLVTPVLRNMERQGIVEIEQGIAELGKKARDGKLTMDDLVGGSFTISNSGIWGSLFGTPIINIPQTAVLGIYGIQQRPVAIDGQVEIRPMMYTALTYDHRLVDGREAVTFLTLVKKYLEDPAKSALYIAHSVVFSRIHNDDMPFWPLHRATKEEIVHNDDFLQGSAATYIDMMYSSWKNDPSSVHLSWQAYFHNVENGHIPMDQAFMSPPGLVTASTRTSIAPSSREDSSTVKQLKVIQLIQAYQRWGHEHASTDPLGMANEGKICRKELQLSHYGLSEQDLDLVLTVGTGSVQDFTSEKPKPLWEVIAACEKTYCSTMGIEYMHISNQEQVDWIRARIEGAQRHRFTDEEKRRMLHGLVRATSWEKFVATKFPNEKRFGLDGVESYIPALETAIDRSAEHGVDKIEMGVAHRGRMNMLYNIVGKDGASMFRDFDPKGTSSWGIPGDIKYHYGGSGERVTPSGKKVYMNVLPQPSHLDSVNPVAMGKTRGIQDRLADERESTMMLNVHTDASFAAQGTIYETLGLSGRLHDGYVAKMLDAPVYHVNGDDVEAVCSAAILAADFRTRFKKDCVVDIICYRRNGHNEVDQASFTQPTMYERIANKAHILGRYETGLIEQGIITREQVEAMKNDAWDKLMQCLGKSDDHTPDVREWLIDSWKSVRSPMELERETLPQKLTAIDHQAVETVSQKLGSAVPEGFVPHKNLERILARRKQTVDSGKNIDWATAEALAFSNTIAGGHDFLHDQQSNKTYTPLSTLGEGQGLFSITNSSLTENTAMGFEYGYSLADPNALVIWEAQFGDFANNAQCIIDNYIASSEEKWLQRSGVVLSLPHGYDGQGPEHTSARLERFLQLGNEDSRSFPSPEQLKRQYQDCNIQVVCMTSPANYFHVLRRQVHREFRKRQVYAALFKHRETHDLKDTAITRVEELHPFPWEEVRQNLDAYPNAEDIVWCQEETLNGGSWSHVMPHIDLILQKTKSHGDKKVRFAGQDPASGVAVGYKVLHALQEQMLLNDAFQIEWLLSYDCFSFTDIELEFASWQLPFYKHHTEGCLWEAFECNGSNPRTEKGA</sequence>
<dbReference type="Pfam" id="PF00364">
    <property type="entry name" value="Biotin_lipoyl"/>
    <property type="match status" value="1"/>
</dbReference>
<comment type="pathway">
    <text evidence="3">Carbohydrate metabolism; tricarboxylic acid cycle; succinyl-CoA from 2-oxoglutarate (dehydrogenase route): step 1/1.</text>
</comment>
<dbReference type="GO" id="GO:0004149">
    <property type="term" value="F:dihydrolipoyllysine-residue succinyltransferase activity"/>
    <property type="evidence" value="ECO:0007669"/>
    <property type="project" value="UniProtKB-EC"/>
</dbReference>
<evidence type="ECO:0000256" key="11">
    <source>
        <dbReference type="ARBA" id="ARBA00023002"/>
    </source>
</evidence>
<dbReference type="InterPro" id="IPR032106">
    <property type="entry name" value="2-oxogl_dehyd_N"/>
</dbReference>
<dbReference type="SUPFAM" id="SSF52777">
    <property type="entry name" value="CoA-dependent acyltransferases"/>
    <property type="match status" value="1"/>
</dbReference>
<dbReference type="SMART" id="SM00861">
    <property type="entry name" value="Transket_pyr"/>
    <property type="match status" value="1"/>
</dbReference>
<dbReference type="PROSITE" id="PS00189">
    <property type="entry name" value="LIPOYL"/>
    <property type="match status" value="1"/>
</dbReference>
<dbReference type="GO" id="GO:0004591">
    <property type="term" value="F:oxoglutarate dehydrogenase (succinyl-transferring) activity"/>
    <property type="evidence" value="ECO:0007669"/>
    <property type="project" value="UniProtKB-EC"/>
</dbReference>
<evidence type="ECO:0000256" key="17">
    <source>
        <dbReference type="ARBA" id="ARBA00052761"/>
    </source>
</evidence>
<feature type="compositionally biased region" description="Polar residues" evidence="18">
    <location>
        <begin position="129"/>
        <end position="142"/>
    </location>
</feature>
<keyword evidence="7" id="KW-0479">Metal-binding</keyword>
<evidence type="ECO:0000256" key="8">
    <source>
        <dbReference type="ARBA" id="ARBA00022823"/>
    </source>
</evidence>
<evidence type="ECO:0000256" key="5">
    <source>
        <dbReference type="ARBA" id="ARBA00007317"/>
    </source>
</evidence>
<evidence type="ECO:0000259" key="19">
    <source>
        <dbReference type="PROSITE" id="PS50968"/>
    </source>
</evidence>
<organism evidence="20 21">
    <name type="scientific">Aspergillus oryzae</name>
    <name type="common">Yellow koji mold</name>
    <dbReference type="NCBI Taxonomy" id="5062"/>
    <lineage>
        <taxon>Eukaryota</taxon>
        <taxon>Fungi</taxon>
        <taxon>Dikarya</taxon>
        <taxon>Ascomycota</taxon>
        <taxon>Pezizomycotina</taxon>
        <taxon>Eurotiomycetes</taxon>
        <taxon>Eurotiomycetidae</taxon>
        <taxon>Eurotiales</taxon>
        <taxon>Aspergillaceae</taxon>
        <taxon>Aspergillus</taxon>
        <taxon>Aspergillus subgen. Circumdati</taxon>
    </lineage>
</organism>
<dbReference type="Gene3D" id="3.40.50.970">
    <property type="match status" value="2"/>
</dbReference>
<dbReference type="SUPFAM" id="SSF51230">
    <property type="entry name" value="Single hybrid motif"/>
    <property type="match status" value="1"/>
</dbReference>
<dbReference type="Gene3D" id="2.40.50.100">
    <property type="match status" value="1"/>
</dbReference>
<keyword evidence="11" id="KW-0560">Oxidoreductase</keyword>
<dbReference type="Pfam" id="PF00676">
    <property type="entry name" value="E1_dh"/>
    <property type="match status" value="1"/>
</dbReference>
<feature type="region of interest" description="Disordered" evidence="18">
    <location>
        <begin position="70"/>
        <end position="150"/>
    </location>
</feature>
<evidence type="ECO:0000256" key="13">
    <source>
        <dbReference type="ARBA" id="ARBA00023268"/>
    </source>
</evidence>
<accession>A0A1S9DUA3</accession>
<dbReference type="InterPro" id="IPR003016">
    <property type="entry name" value="2-oxoA_DH_lipoyl-BS"/>
</dbReference>
<comment type="cofactor">
    <cofactor evidence="2">
        <name>thiamine diphosphate</name>
        <dbReference type="ChEBI" id="CHEBI:58937"/>
    </cofactor>
</comment>
<proteinExistence type="inferred from homology"/>
<dbReference type="VEuPathDB" id="FungiDB:AO090003001055"/>
<dbReference type="EMBL" id="MKZY01000002">
    <property type="protein sequence ID" value="OOO12658.1"/>
    <property type="molecule type" value="Genomic_DNA"/>
</dbReference>
<keyword evidence="10" id="KW-0809">Transit peptide</keyword>
<evidence type="ECO:0000256" key="12">
    <source>
        <dbReference type="ARBA" id="ARBA00023052"/>
    </source>
</evidence>
<dbReference type="Gene3D" id="3.30.559.10">
    <property type="entry name" value="Chloramphenicol acetyltransferase-like domain"/>
    <property type="match status" value="1"/>
</dbReference>
<comment type="cofactor">
    <cofactor evidence="1">
        <name>Mg(2+)</name>
        <dbReference type="ChEBI" id="CHEBI:18420"/>
    </cofactor>
</comment>
<dbReference type="PROSITE" id="PS50968">
    <property type="entry name" value="BIOTINYL_LIPOYL"/>
    <property type="match status" value="1"/>
</dbReference>
<dbReference type="CDD" id="cd06849">
    <property type="entry name" value="lipoyl_domain"/>
    <property type="match status" value="1"/>
</dbReference>
<dbReference type="GO" id="GO:0045252">
    <property type="term" value="C:oxoglutarate dehydrogenase complex"/>
    <property type="evidence" value="ECO:0007669"/>
    <property type="project" value="InterPro"/>
</dbReference>
<keyword evidence="13" id="KW-0511">Multifunctional enzyme</keyword>
<feature type="domain" description="Lipoyl-binding" evidence="19">
    <location>
        <begin position="1"/>
        <end position="68"/>
    </location>
</feature>
<keyword evidence="8" id="KW-0450">Lipoyl</keyword>
<dbReference type="eggNOG" id="KOG0450">
    <property type="taxonomic scope" value="Eukaryota"/>
</dbReference>
<dbReference type="PANTHER" id="PTHR23152:SF4">
    <property type="entry name" value="2-OXOADIPATE DEHYDROGENASE COMPLEX COMPONENT E1"/>
    <property type="match status" value="1"/>
</dbReference>
<evidence type="ECO:0000256" key="14">
    <source>
        <dbReference type="ARBA" id="ARBA00037426"/>
    </source>
</evidence>
<dbReference type="PANTHER" id="PTHR23152">
    <property type="entry name" value="2-OXOGLUTARATE DEHYDROGENASE"/>
    <property type="match status" value="1"/>
</dbReference>
<dbReference type="Proteomes" id="UP000190312">
    <property type="component" value="Unassembled WGS sequence"/>
</dbReference>
<dbReference type="SUPFAM" id="SSF52518">
    <property type="entry name" value="Thiamin diphosphate-binding fold (THDP-binding)"/>
    <property type="match status" value="2"/>
</dbReference>
<dbReference type="GO" id="GO:0005739">
    <property type="term" value="C:mitochondrion"/>
    <property type="evidence" value="ECO:0007669"/>
    <property type="project" value="TreeGrafter"/>
</dbReference>
<feature type="compositionally biased region" description="Pro residues" evidence="18">
    <location>
        <begin position="118"/>
        <end position="128"/>
    </location>
</feature>
<dbReference type="EC" id="1.2.4.2" evidence="6"/>
<keyword evidence="12" id="KW-0786">Thiamine pyrophosphate</keyword>
<dbReference type="InterPro" id="IPR001017">
    <property type="entry name" value="DH_E1"/>
</dbReference>
<evidence type="ECO:0000313" key="21">
    <source>
        <dbReference type="Proteomes" id="UP000190312"/>
    </source>
</evidence>
<dbReference type="Pfam" id="PF16078">
    <property type="entry name" value="2-oxogl_dehyd_N"/>
    <property type="match status" value="1"/>
</dbReference>
<comment type="catalytic activity">
    <reaction evidence="17">
        <text>N(6)-[(R)-dihydrolipoyl]-L-lysyl-[protein] + succinyl-CoA = N(6)-[(R)-S(8)-succinyldihydrolipoyl]-L-lysyl-[protein] + CoA</text>
        <dbReference type="Rhea" id="RHEA:15213"/>
        <dbReference type="Rhea" id="RHEA-COMP:10475"/>
        <dbReference type="Rhea" id="RHEA-COMP:20092"/>
        <dbReference type="ChEBI" id="CHEBI:57287"/>
        <dbReference type="ChEBI" id="CHEBI:57292"/>
        <dbReference type="ChEBI" id="CHEBI:83100"/>
        <dbReference type="ChEBI" id="CHEBI:83120"/>
        <dbReference type="EC" id="2.3.1.61"/>
    </reaction>
</comment>
<evidence type="ECO:0000256" key="7">
    <source>
        <dbReference type="ARBA" id="ARBA00022723"/>
    </source>
</evidence>
<evidence type="ECO:0000313" key="20">
    <source>
        <dbReference type="EMBL" id="OOO12658.1"/>
    </source>
</evidence>
<evidence type="ECO:0000256" key="15">
    <source>
        <dbReference type="ARBA" id="ARBA00040267"/>
    </source>
</evidence>
<name>A0A1S9DUA3_ASPOZ</name>
<keyword evidence="9" id="KW-0460">Magnesium</keyword>
<keyword evidence="20" id="KW-0808">Transferase</keyword>
<dbReference type="NCBIfam" id="TIGR01347">
    <property type="entry name" value="sucB"/>
    <property type="match status" value="1"/>
</dbReference>
<evidence type="ECO:0000256" key="2">
    <source>
        <dbReference type="ARBA" id="ARBA00001964"/>
    </source>
</evidence>
<evidence type="ECO:0000256" key="3">
    <source>
        <dbReference type="ARBA" id="ARBA00004813"/>
    </source>
</evidence>
<dbReference type="InterPro" id="IPR006255">
    <property type="entry name" value="SucB"/>
</dbReference>
<dbReference type="Pfam" id="PF00198">
    <property type="entry name" value="2-oxoacid_dh"/>
    <property type="match status" value="1"/>
</dbReference>
<dbReference type="InterPro" id="IPR000089">
    <property type="entry name" value="Biotin_lipoyl"/>
</dbReference>
<reference evidence="20 21" key="1">
    <citation type="submission" date="2016-10" db="EMBL/GenBank/DDBJ databases">
        <title>Genome sequencing of Aspergillus oryzae BCC7051.</title>
        <authorList>
            <person name="Thammarongtham C."/>
            <person name="Vorapreeda T."/>
            <person name="Nookaew I."/>
            <person name="Srisuk T."/>
            <person name="Land M."/>
            <person name="Jeennor S."/>
            <person name="Laoteng K."/>
        </authorList>
    </citation>
    <scope>NUCLEOTIDE SEQUENCE [LARGE SCALE GENOMIC DNA]</scope>
    <source>
        <strain evidence="20 21">BCC7051</strain>
    </source>
</reference>
<dbReference type="GO" id="GO:0030976">
    <property type="term" value="F:thiamine pyrophosphate binding"/>
    <property type="evidence" value="ECO:0007669"/>
    <property type="project" value="InterPro"/>
</dbReference>
<dbReference type="InterPro" id="IPR023213">
    <property type="entry name" value="CAT-like_dom_sf"/>
</dbReference>
<evidence type="ECO:0000256" key="16">
    <source>
        <dbReference type="ARBA" id="ARBA00042984"/>
    </source>
</evidence>
<dbReference type="UniPathway" id="UPA00868">
    <property type="reaction ID" value="UER00840"/>
</dbReference>
<protein>
    <recommendedName>
        <fullName evidence="15">2-oxoglutarate dehydrogenase, mitochondrial</fullName>
        <ecNumber evidence="6">1.2.4.2</ecNumber>
    </recommendedName>
    <alternativeName>
        <fullName evidence="16">2-oxoglutarate dehydrogenase complex component E1</fullName>
    </alternativeName>
</protein>
<evidence type="ECO:0000256" key="4">
    <source>
        <dbReference type="ARBA" id="ARBA00006936"/>
    </source>
</evidence>
<dbReference type="Gene3D" id="1.10.287.1150">
    <property type="entry name" value="TPP helical domain"/>
    <property type="match status" value="1"/>
</dbReference>
<dbReference type="GO" id="GO:0033512">
    <property type="term" value="P:L-lysine catabolic process to acetyl-CoA via saccharopine"/>
    <property type="evidence" value="ECO:0007669"/>
    <property type="project" value="UniProtKB-UniPathway"/>
</dbReference>
<dbReference type="InterPro" id="IPR001078">
    <property type="entry name" value="2-oxoacid_DH_actylTfrase"/>
</dbReference>
<dbReference type="Pfam" id="PF02779">
    <property type="entry name" value="Transket_pyr"/>
    <property type="match status" value="1"/>
</dbReference>
<dbReference type="InterPro" id="IPR011053">
    <property type="entry name" value="Single_hybrid_motif"/>
</dbReference>
<comment type="similarity">
    <text evidence="5">Belongs to the 2-oxoacid dehydrogenase family.</text>
</comment>
<dbReference type="UniPathway" id="UPA00223">
    <property type="reaction ID" value="UER00997"/>
</dbReference>
<dbReference type="Gene3D" id="3.40.50.12470">
    <property type="match status" value="1"/>
</dbReference>
<dbReference type="InterPro" id="IPR005475">
    <property type="entry name" value="Transketolase-like_Pyr-bd"/>
</dbReference>
<comment type="function">
    <text evidence="14">The 2-oxoglutarate dehydrogenase complex catalyzes the overall conversion of 2-oxoglutarate to succinyl-CoA and CO(2). It contains multiple copies of three enzymatic components: 2-oxoglutarate dehydrogenase (E1), dihydrolipoamide succinyltransferase (E2) and lipoamide dehydrogenase (E3).</text>
</comment>
<dbReference type="GO" id="GO:0046872">
    <property type="term" value="F:metal ion binding"/>
    <property type="evidence" value="ECO:0007669"/>
    <property type="project" value="UniProtKB-KW"/>
</dbReference>
<dbReference type="GO" id="GO:0006099">
    <property type="term" value="P:tricarboxylic acid cycle"/>
    <property type="evidence" value="ECO:0007669"/>
    <property type="project" value="UniProtKB-UniPathway"/>
</dbReference>
<comment type="caution">
    <text evidence="20">The sequence shown here is derived from an EMBL/GenBank/DDBJ whole genome shotgun (WGS) entry which is preliminary data.</text>
</comment>
<dbReference type="Pfam" id="PF16870">
    <property type="entry name" value="OxoGdeHyase_C"/>
    <property type="match status" value="1"/>
</dbReference>
<feature type="compositionally biased region" description="Polar residues" evidence="18">
    <location>
        <begin position="84"/>
        <end position="109"/>
    </location>
</feature>
<evidence type="ECO:0000256" key="18">
    <source>
        <dbReference type="SAM" id="MobiDB-lite"/>
    </source>
</evidence>
<evidence type="ECO:0000256" key="1">
    <source>
        <dbReference type="ARBA" id="ARBA00001946"/>
    </source>
</evidence>
<evidence type="ECO:0000256" key="6">
    <source>
        <dbReference type="ARBA" id="ARBA00012280"/>
    </source>
</evidence>
<dbReference type="InterPro" id="IPR011603">
    <property type="entry name" value="2oxoglutarate_DH_E1"/>
</dbReference>
<dbReference type="OrthoDB" id="413077at2759"/>
<gene>
    <name evidence="20" type="ORF">OAory_01004070</name>
</gene>
<comment type="similarity">
    <text evidence="4">Belongs to the alpha-ketoglutarate dehydrogenase family.</text>
</comment>
<evidence type="ECO:0000256" key="9">
    <source>
        <dbReference type="ARBA" id="ARBA00022842"/>
    </source>
</evidence>
<dbReference type="InterPro" id="IPR031717">
    <property type="entry name" value="ODO-1/KGD_C"/>
</dbReference>
<evidence type="ECO:0000256" key="10">
    <source>
        <dbReference type="ARBA" id="ARBA00022946"/>
    </source>
</evidence>
<dbReference type="VEuPathDB" id="FungiDB:AO090005001174"/>